<comment type="caution">
    <text evidence="4">The sequence shown here is derived from an EMBL/GenBank/DDBJ whole genome shotgun (WGS) entry which is preliminary data.</text>
</comment>
<evidence type="ECO:0000256" key="2">
    <source>
        <dbReference type="ARBA" id="ARBA00022840"/>
    </source>
</evidence>
<dbReference type="EMBL" id="BMNL01000003">
    <property type="protein sequence ID" value="GGP21193.1"/>
    <property type="molecule type" value="Genomic_DNA"/>
</dbReference>
<dbReference type="GO" id="GO:0016887">
    <property type="term" value="F:ATP hydrolysis activity"/>
    <property type="evidence" value="ECO:0007669"/>
    <property type="project" value="InterPro"/>
</dbReference>
<dbReference type="Gene3D" id="3.40.50.300">
    <property type="entry name" value="P-loop containing nucleotide triphosphate hydrolases"/>
    <property type="match status" value="1"/>
</dbReference>
<proteinExistence type="predicted"/>
<keyword evidence="5" id="KW-1185">Reference proteome</keyword>
<dbReference type="SUPFAM" id="SSF52540">
    <property type="entry name" value="P-loop containing nucleoside triphosphate hydrolases"/>
    <property type="match status" value="1"/>
</dbReference>
<accession>A0A830GUB3</accession>
<name>A0A830GUB3_9CREN</name>
<protein>
    <submittedName>
        <fullName evidence="4">Sugar ABC transporter ATP-binding protein</fullName>
    </submittedName>
</protein>
<keyword evidence="1" id="KW-0547">Nucleotide-binding</keyword>
<dbReference type="SMART" id="SM00382">
    <property type="entry name" value="AAA"/>
    <property type="match status" value="1"/>
</dbReference>
<dbReference type="PANTHER" id="PTHR43158">
    <property type="entry name" value="SKFA PEPTIDE EXPORT ATP-BINDING PROTEIN SKFE"/>
    <property type="match status" value="1"/>
</dbReference>
<evidence type="ECO:0000256" key="1">
    <source>
        <dbReference type="ARBA" id="ARBA00022741"/>
    </source>
</evidence>
<gene>
    <name evidence="4" type="ORF">GCM10007981_12010</name>
</gene>
<dbReference type="Pfam" id="PF00005">
    <property type="entry name" value="ABC_tran"/>
    <property type="match status" value="1"/>
</dbReference>
<feature type="domain" description="ABC transporter" evidence="3">
    <location>
        <begin position="7"/>
        <end position="201"/>
    </location>
</feature>
<organism evidence="4 5">
    <name type="scientific">Thermocladium modestius</name>
    <dbReference type="NCBI Taxonomy" id="62609"/>
    <lineage>
        <taxon>Archaea</taxon>
        <taxon>Thermoproteota</taxon>
        <taxon>Thermoprotei</taxon>
        <taxon>Thermoproteales</taxon>
        <taxon>Thermoproteaceae</taxon>
        <taxon>Thermocladium</taxon>
    </lineage>
</organism>
<dbReference type="InterPro" id="IPR003439">
    <property type="entry name" value="ABC_transporter-like_ATP-bd"/>
</dbReference>
<dbReference type="PANTHER" id="PTHR43158:SF2">
    <property type="entry name" value="SKFA PEPTIDE EXPORT ATP-BINDING PROTEIN SKFE"/>
    <property type="match status" value="1"/>
</dbReference>
<evidence type="ECO:0000313" key="4">
    <source>
        <dbReference type="EMBL" id="GGP21193.1"/>
    </source>
</evidence>
<reference evidence="4" key="1">
    <citation type="journal article" date="2014" name="Int. J. Syst. Evol. Microbiol.">
        <title>Complete genome sequence of Corynebacterium casei LMG S-19264T (=DSM 44701T), isolated from a smear-ripened cheese.</title>
        <authorList>
            <consortium name="US DOE Joint Genome Institute (JGI-PGF)"/>
            <person name="Walter F."/>
            <person name="Albersmeier A."/>
            <person name="Kalinowski J."/>
            <person name="Ruckert C."/>
        </authorList>
    </citation>
    <scope>NUCLEOTIDE SEQUENCE</scope>
    <source>
        <strain evidence="4">JCM 10088</strain>
    </source>
</reference>
<keyword evidence="2 4" id="KW-0067">ATP-binding</keyword>
<sequence length="202" mass="21902">MGETAMVVTINVKKTYGDFKLSASASMKGVVALLGRNGSGKTTLLRIIAGLEKPDSGWVLMDGVDVTRRPPWARRAAYVSPTTYIPYLRVEKHLGIASRLELDYAKDLLREYSIPMQEKVGRLSMGQREVVAILTALSSRPRALLLDEAAANISSPMNVLGPVAATCKEVGIDMIYAAQGGYGELFESVFHMDAGKLSQRAP</sequence>
<reference evidence="4" key="2">
    <citation type="submission" date="2020-09" db="EMBL/GenBank/DDBJ databases">
        <authorList>
            <person name="Sun Q."/>
            <person name="Ohkuma M."/>
        </authorList>
    </citation>
    <scope>NUCLEOTIDE SEQUENCE</scope>
    <source>
        <strain evidence="4">JCM 10088</strain>
    </source>
</reference>
<evidence type="ECO:0000259" key="3">
    <source>
        <dbReference type="PROSITE" id="PS50893"/>
    </source>
</evidence>
<evidence type="ECO:0000313" key="5">
    <source>
        <dbReference type="Proteomes" id="UP000610960"/>
    </source>
</evidence>
<dbReference type="InterPro" id="IPR003593">
    <property type="entry name" value="AAA+_ATPase"/>
</dbReference>
<dbReference type="AlphaFoldDB" id="A0A830GUB3"/>
<dbReference type="InterPro" id="IPR027417">
    <property type="entry name" value="P-loop_NTPase"/>
</dbReference>
<dbReference type="GO" id="GO:0005524">
    <property type="term" value="F:ATP binding"/>
    <property type="evidence" value="ECO:0007669"/>
    <property type="project" value="UniProtKB-KW"/>
</dbReference>
<dbReference type="PROSITE" id="PS50893">
    <property type="entry name" value="ABC_TRANSPORTER_2"/>
    <property type="match status" value="1"/>
</dbReference>
<dbReference type="Proteomes" id="UP000610960">
    <property type="component" value="Unassembled WGS sequence"/>
</dbReference>